<dbReference type="EMBL" id="CP043641">
    <property type="protein sequence ID" value="QNE36083.1"/>
    <property type="molecule type" value="Genomic_DNA"/>
</dbReference>
<organism evidence="1 2">
    <name type="scientific">Leifsonia shinshuensis</name>
    <dbReference type="NCBI Taxonomy" id="150026"/>
    <lineage>
        <taxon>Bacteria</taxon>
        <taxon>Bacillati</taxon>
        <taxon>Actinomycetota</taxon>
        <taxon>Actinomycetes</taxon>
        <taxon>Micrococcales</taxon>
        <taxon>Microbacteriaceae</taxon>
        <taxon>Leifsonia</taxon>
    </lineage>
</organism>
<dbReference type="KEGG" id="lse:F1C12_13785"/>
<gene>
    <name evidence="1" type="ORF">F1C12_13785</name>
</gene>
<accession>A0A7G6YC68</accession>
<reference evidence="2" key="1">
    <citation type="submission" date="2019-09" db="EMBL/GenBank/DDBJ databases">
        <title>Antimicrobial potential of Antarctic Bacteria.</title>
        <authorList>
            <person name="Benaud N."/>
            <person name="Edwards R.J."/>
            <person name="Ferrari B.C."/>
        </authorList>
    </citation>
    <scope>NUCLEOTIDE SEQUENCE [LARGE SCALE GENOMIC DNA]</scope>
    <source>
        <strain evidence="2">INR9</strain>
    </source>
</reference>
<dbReference type="RefSeq" id="WP_185275528.1">
    <property type="nucleotide sequence ID" value="NZ_CP043641.1"/>
</dbReference>
<evidence type="ECO:0000313" key="2">
    <source>
        <dbReference type="Proteomes" id="UP000515511"/>
    </source>
</evidence>
<name>A0A7G6YC68_9MICO</name>
<proteinExistence type="predicted"/>
<evidence type="ECO:0000313" key="1">
    <source>
        <dbReference type="EMBL" id="QNE36083.1"/>
    </source>
</evidence>
<dbReference type="Proteomes" id="UP000515511">
    <property type="component" value="Chromosome"/>
</dbReference>
<dbReference type="AlphaFoldDB" id="A0A7G6YC68"/>
<sequence length="78" mass="8342">MTRTTTFHARLLRSGVDPQTVTVRASSDVPPRTLRRAAGGGGALNFDVYALLDADGWPASATYTYVESLSREPSAADE</sequence>
<protein>
    <submittedName>
        <fullName evidence="1">Uncharacterized protein</fullName>
    </submittedName>
</protein>